<name>A0ABZ2QEX0_9ACTN</name>
<protein>
    <submittedName>
        <fullName evidence="1">Uncharacterized protein</fullName>
    </submittedName>
</protein>
<evidence type="ECO:0000313" key="2">
    <source>
        <dbReference type="Proteomes" id="UP001626628"/>
    </source>
</evidence>
<dbReference type="Proteomes" id="UP001626628">
    <property type="component" value="Chromosome"/>
</dbReference>
<dbReference type="RefSeq" id="WP_407284901.1">
    <property type="nucleotide sequence ID" value="NZ_CP147982.1"/>
</dbReference>
<proteinExistence type="predicted"/>
<dbReference type="EMBL" id="CP147982">
    <property type="protein sequence ID" value="WXK74665.1"/>
    <property type="molecule type" value="Genomic_DNA"/>
</dbReference>
<gene>
    <name evidence="1" type="ORF">WAB15_00975</name>
</gene>
<sequence>MIFITVGDIGVFVRVVRGVMAHRTRAVMAPPAFCRVPEWLLGELVTEFDTIIHLPHVTGAEPDHAAVASAPHDVQEAFSPLKPE</sequence>
<keyword evidence="2" id="KW-1185">Reference proteome</keyword>
<reference evidence="1 2" key="1">
    <citation type="submission" date="2024-03" db="EMBL/GenBank/DDBJ databases">
        <title>The complete genome of Streptomyces sirii sp.nov.</title>
        <authorList>
            <person name="Zakalyukina Y.V."/>
            <person name="Belik A.R."/>
            <person name="Biryukov M.V."/>
            <person name="Baturina O.A."/>
            <person name="Kabilov M.R."/>
        </authorList>
    </citation>
    <scope>NUCLEOTIDE SEQUENCE [LARGE SCALE GENOMIC DNA]</scope>
    <source>
        <strain evidence="1 2">BP-8</strain>
    </source>
</reference>
<organism evidence="1 2">
    <name type="scientific">Streptomyces sirii</name>
    <dbReference type="NCBI Taxonomy" id="3127701"/>
    <lineage>
        <taxon>Bacteria</taxon>
        <taxon>Bacillati</taxon>
        <taxon>Actinomycetota</taxon>
        <taxon>Actinomycetes</taxon>
        <taxon>Kitasatosporales</taxon>
        <taxon>Streptomycetaceae</taxon>
        <taxon>Streptomyces</taxon>
    </lineage>
</organism>
<evidence type="ECO:0000313" key="1">
    <source>
        <dbReference type="EMBL" id="WXK74665.1"/>
    </source>
</evidence>
<accession>A0ABZ2QEX0</accession>